<dbReference type="Pfam" id="PF00551">
    <property type="entry name" value="Formyl_trans_N"/>
    <property type="match status" value="1"/>
</dbReference>
<dbReference type="PANTHER" id="PTHR43388">
    <property type="entry name" value="HYDROGENASE MATURATION FACTOR HOXX"/>
    <property type="match status" value="1"/>
</dbReference>
<dbReference type="InterPro" id="IPR001753">
    <property type="entry name" value="Enoyl-CoA_hydra/iso"/>
</dbReference>
<dbReference type="Pfam" id="PF00378">
    <property type="entry name" value="ECH_1"/>
    <property type="match status" value="1"/>
</dbReference>
<protein>
    <submittedName>
        <fullName evidence="3">Enoyl-CoA hydratase-related protein</fullName>
    </submittedName>
</protein>
<dbReference type="Pfam" id="PF02911">
    <property type="entry name" value="Formyl_trans_C"/>
    <property type="match status" value="1"/>
</dbReference>
<dbReference type="Gene3D" id="3.90.226.10">
    <property type="entry name" value="2-enoyl-CoA Hydratase, Chain A, domain 1"/>
    <property type="match status" value="1"/>
</dbReference>
<accession>A0ABU7FC72</accession>
<reference evidence="3" key="1">
    <citation type="submission" date="2024-01" db="EMBL/GenBank/DDBJ databases">
        <title>First draft genome sequence data of TA4-1, the type strain of Gram-positive actinobacterium Streptomyces chiangmaiensis.</title>
        <authorList>
            <person name="Yasawong M."/>
            <person name="Nantapong N."/>
        </authorList>
    </citation>
    <scope>NUCLEOTIDE SEQUENCE</scope>
    <source>
        <strain evidence="3">TA4-1</strain>
    </source>
</reference>
<dbReference type="InterPro" id="IPR002376">
    <property type="entry name" value="Formyl_transf_N"/>
</dbReference>
<evidence type="ECO:0000259" key="2">
    <source>
        <dbReference type="Pfam" id="PF02911"/>
    </source>
</evidence>
<gene>
    <name evidence="3" type="ORF">VXC91_07085</name>
</gene>
<dbReference type="InterPro" id="IPR011034">
    <property type="entry name" value="Formyl_transferase-like_C_sf"/>
</dbReference>
<dbReference type="Gene3D" id="3.40.50.12230">
    <property type="match status" value="1"/>
</dbReference>
<dbReference type="InterPro" id="IPR047180">
    <property type="entry name" value="HoxX-like"/>
</dbReference>
<evidence type="ECO:0000313" key="4">
    <source>
        <dbReference type="Proteomes" id="UP001333996"/>
    </source>
</evidence>
<evidence type="ECO:0000259" key="1">
    <source>
        <dbReference type="Pfam" id="PF00551"/>
    </source>
</evidence>
<dbReference type="InterPro" id="IPR005793">
    <property type="entry name" value="Formyl_trans_C"/>
</dbReference>
<feature type="domain" description="Formyl transferase N-terminal" evidence="1">
    <location>
        <begin position="29"/>
        <end position="187"/>
    </location>
</feature>
<dbReference type="CDD" id="cd08701">
    <property type="entry name" value="FMT_C_HypX"/>
    <property type="match status" value="1"/>
</dbReference>
<name>A0ABU7FC72_9ACTN</name>
<dbReference type="Proteomes" id="UP001333996">
    <property type="component" value="Unassembled WGS sequence"/>
</dbReference>
<dbReference type="SUPFAM" id="SSF50486">
    <property type="entry name" value="FMT C-terminal domain-like"/>
    <property type="match status" value="1"/>
</dbReference>
<dbReference type="EMBL" id="JAYWVC010000014">
    <property type="protein sequence ID" value="MED7821751.1"/>
    <property type="molecule type" value="Genomic_DNA"/>
</dbReference>
<proteinExistence type="predicted"/>
<dbReference type="PIRSF" id="PIRSF006787">
    <property type="entry name" value="Hydrgn_mat_HoxX"/>
    <property type="match status" value="1"/>
</dbReference>
<dbReference type="SUPFAM" id="SSF52096">
    <property type="entry name" value="ClpP/crotonase"/>
    <property type="match status" value="1"/>
</dbReference>
<dbReference type="InterPro" id="IPR036477">
    <property type="entry name" value="Formyl_transf_N_sf"/>
</dbReference>
<keyword evidence="4" id="KW-1185">Reference proteome</keyword>
<dbReference type="CDD" id="cd08650">
    <property type="entry name" value="FMT_core_HypX_N"/>
    <property type="match status" value="1"/>
</dbReference>
<sequence>MAVREPFRVNRQPFSAPGARVCSTIAVGGSTSARTVVRRESVGGSVVHILLVASAFNSLAQRVHAELRDRGHLVAVELALAEGSLTDAVRRHAPQLVLAPMLKTAIPREVWAAYPCFVVHPGPVGDRGPSSLDWAIQEGAERWGVTVLQAVEEMDAGDVWASVTCPLPPVPKSDLYRNEIADAALAAVLLAVERFASGAYTPLRQDTSRTRPYLDQSVRRIDWYADSTETVVRKLRAADSQPGVLDTLLGEEWYLHGGHPEDVLRGAPGELLATRAGAICRATKDGAVWVPELRRRRRPGKPATFRLPAVRALGGRRPPVPRLPVLPEPGWRTWTDIRYREEGGVGFLSFSFAGGAMSTTQCRRLLDAYREACARPTSVLVLGGQRDFFCNGIHLGVIEAAEDPAAESWANINAIDDLVEAVLRTTDRLVVSALAGNAAAGGVMLALAADEVWCRSGCVLNPHYRLMGLHGSEYWTYTLPRRVGGAAADRLMSEALPMSAAGAHGLGLVDRVVDCGPQDFAAEVGRLAARLASLPGIRSRIAAKKAELDRQESVEPLSAFRERELAEMHRIFHNPAALYHELRRAFVRKEKPTRTPAYLACATGRRTGVDPVRSGSTAPGRTMP</sequence>
<dbReference type="PANTHER" id="PTHR43388:SF1">
    <property type="entry name" value="HYDROGENASE MATURATION FACTOR HOXX"/>
    <property type="match status" value="1"/>
</dbReference>
<dbReference type="SUPFAM" id="SSF53328">
    <property type="entry name" value="Formyltransferase"/>
    <property type="match status" value="1"/>
</dbReference>
<dbReference type="CDD" id="cd06558">
    <property type="entry name" value="crotonase-like"/>
    <property type="match status" value="1"/>
</dbReference>
<feature type="domain" description="Formyl transferase C-terminal" evidence="2">
    <location>
        <begin position="216"/>
        <end position="296"/>
    </location>
</feature>
<organism evidence="3 4">
    <name type="scientific">Streptomyces chiangmaiensis</name>
    <dbReference type="NCBI Taxonomy" id="766497"/>
    <lineage>
        <taxon>Bacteria</taxon>
        <taxon>Bacillati</taxon>
        <taxon>Actinomycetota</taxon>
        <taxon>Actinomycetes</taxon>
        <taxon>Kitasatosporales</taxon>
        <taxon>Streptomycetaceae</taxon>
        <taxon>Streptomyces</taxon>
    </lineage>
</organism>
<evidence type="ECO:0000313" key="3">
    <source>
        <dbReference type="EMBL" id="MED7821751.1"/>
    </source>
</evidence>
<dbReference type="InterPro" id="IPR029045">
    <property type="entry name" value="ClpP/crotonase-like_dom_sf"/>
</dbReference>
<dbReference type="InterPro" id="IPR009188">
    <property type="entry name" value="NiFe-hyd_mat_HypX/HoxX"/>
</dbReference>
<comment type="caution">
    <text evidence="3">The sequence shown here is derived from an EMBL/GenBank/DDBJ whole genome shotgun (WGS) entry which is preliminary data.</text>
</comment>